<evidence type="ECO:0000313" key="2">
    <source>
        <dbReference type="EMBL" id="TKK70373.1"/>
    </source>
</evidence>
<dbReference type="OrthoDB" id="9760067at2"/>
<dbReference type="EMBL" id="SZQL01000003">
    <property type="protein sequence ID" value="TKK70373.1"/>
    <property type="molecule type" value="Genomic_DNA"/>
</dbReference>
<dbReference type="Proteomes" id="UP000305848">
    <property type="component" value="Unassembled WGS sequence"/>
</dbReference>
<proteinExistence type="predicted"/>
<evidence type="ECO:0000313" key="3">
    <source>
        <dbReference type="Proteomes" id="UP000305848"/>
    </source>
</evidence>
<organism evidence="2 3">
    <name type="scientific">Ilyomonas limi</name>
    <dbReference type="NCBI Taxonomy" id="2575867"/>
    <lineage>
        <taxon>Bacteria</taxon>
        <taxon>Pseudomonadati</taxon>
        <taxon>Bacteroidota</taxon>
        <taxon>Chitinophagia</taxon>
        <taxon>Chitinophagales</taxon>
        <taxon>Chitinophagaceae</taxon>
        <taxon>Ilyomonas</taxon>
    </lineage>
</organism>
<reference evidence="2 3" key="1">
    <citation type="submission" date="2019-05" db="EMBL/GenBank/DDBJ databases">
        <title>Panacibacter sp. strain 17mud1-8 Genome sequencing and assembly.</title>
        <authorList>
            <person name="Chhetri G."/>
        </authorList>
    </citation>
    <scope>NUCLEOTIDE SEQUENCE [LARGE SCALE GENOMIC DNA]</scope>
    <source>
        <strain evidence="2 3">17mud1-8</strain>
    </source>
</reference>
<accession>A0A4V5UUT7</accession>
<name>A0A4V5UUT7_9BACT</name>
<sequence length="53" mass="6353">MIYSLFATCRLHHINPYNWLKDVLQRMHLYTTNNIADLLPHNWSRHNDSASVM</sequence>
<keyword evidence="3" id="KW-1185">Reference proteome</keyword>
<feature type="domain" description="Transposase IS66 C-terminal" evidence="1">
    <location>
        <begin position="4"/>
        <end position="41"/>
    </location>
</feature>
<dbReference type="AlphaFoldDB" id="A0A4V5UUT7"/>
<dbReference type="InterPro" id="IPR039552">
    <property type="entry name" value="IS66_C"/>
</dbReference>
<protein>
    <submittedName>
        <fullName evidence="2">Transposase domain-containing protein</fullName>
    </submittedName>
</protein>
<gene>
    <name evidence="2" type="ORF">FC093_06400</name>
</gene>
<evidence type="ECO:0000259" key="1">
    <source>
        <dbReference type="Pfam" id="PF13817"/>
    </source>
</evidence>
<dbReference type="Pfam" id="PF13817">
    <property type="entry name" value="DDE_Tnp_IS66_C"/>
    <property type="match status" value="1"/>
</dbReference>
<comment type="caution">
    <text evidence="2">The sequence shown here is derived from an EMBL/GenBank/DDBJ whole genome shotgun (WGS) entry which is preliminary data.</text>
</comment>